<dbReference type="PROSITE" id="PS50110">
    <property type="entry name" value="RESPONSE_REGULATORY"/>
    <property type="match status" value="1"/>
</dbReference>
<dbReference type="InterPro" id="IPR011006">
    <property type="entry name" value="CheY-like_superfamily"/>
</dbReference>
<accession>A0A289G7F6</accession>
<evidence type="ECO:0000313" key="1">
    <source>
        <dbReference type="EMBL" id="AZS24955.1"/>
    </source>
</evidence>
<dbReference type="Gene3D" id="3.40.50.2300">
    <property type="match status" value="1"/>
</dbReference>
<name>A0A289G7F6_VIBAN</name>
<dbReference type="GO" id="GO:0000160">
    <property type="term" value="P:phosphorelay signal transduction system"/>
    <property type="evidence" value="ECO:0007669"/>
    <property type="project" value="InterPro"/>
</dbReference>
<dbReference type="GO" id="GO:0008782">
    <property type="term" value="F:adenosylhomocysteine nucleosidase activity"/>
    <property type="evidence" value="ECO:0007669"/>
    <property type="project" value="TreeGrafter"/>
</dbReference>
<reference evidence="1 2" key="1">
    <citation type="submission" date="2018-12" db="EMBL/GenBank/DDBJ databases">
        <title>Characterization and Draft Genome of Vibrio anguillarum J360 Marine Pathogen Isolated from an Outbreak in Lumpfish (Cyclopterus lumpus).</title>
        <authorList>
            <person name="Vasquez J.I."/>
            <person name="Cao T."/>
            <person name="Chakraborty S."/>
            <person name="Gnanagobal H."/>
            <person name="Wescot J."/>
            <person name="Boyce D."/>
            <person name="Santander J."/>
        </authorList>
    </citation>
    <scope>NUCLEOTIDE SEQUENCE [LARGE SCALE GENOMIC DNA]</scope>
    <source>
        <strain evidence="1 2">J360</strain>
    </source>
</reference>
<dbReference type="EMBL" id="CP034672">
    <property type="protein sequence ID" value="AZS24955.1"/>
    <property type="molecule type" value="Genomic_DNA"/>
</dbReference>
<evidence type="ECO:0000313" key="2">
    <source>
        <dbReference type="Proteomes" id="UP000256923"/>
    </source>
</evidence>
<dbReference type="Gene3D" id="3.40.50.1580">
    <property type="entry name" value="Nucleoside phosphorylase domain"/>
    <property type="match status" value="1"/>
</dbReference>
<dbReference type="GO" id="GO:0005829">
    <property type="term" value="C:cytosol"/>
    <property type="evidence" value="ECO:0007669"/>
    <property type="project" value="TreeGrafter"/>
</dbReference>
<dbReference type="AlphaFoldDB" id="A0A289G7F6"/>
<dbReference type="InterPro" id="IPR001789">
    <property type="entry name" value="Sig_transdc_resp-reg_receiver"/>
</dbReference>
<dbReference type="GO" id="GO:0008930">
    <property type="term" value="F:methylthioadenosine nucleosidase activity"/>
    <property type="evidence" value="ECO:0007669"/>
    <property type="project" value="TreeGrafter"/>
</dbReference>
<dbReference type="RefSeq" id="WP_019283384.1">
    <property type="nucleotide sequence ID" value="NZ_CP023054.1"/>
</dbReference>
<proteinExistence type="predicted"/>
<protein>
    <submittedName>
        <fullName evidence="1">Nucleoside phosphorylase</fullName>
    </submittedName>
</protein>
<dbReference type="CDD" id="cd00156">
    <property type="entry name" value="REC"/>
    <property type="match status" value="1"/>
</dbReference>
<organism evidence="1 2">
    <name type="scientific">Vibrio anguillarum</name>
    <name type="common">Listonella anguillarum</name>
    <dbReference type="NCBI Taxonomy" id="55601"/>
    <lineage>
        <taxon>Bacteria</taxon>
        <taxon>Pseudomonadati</taxon>
        <taxon>Pseudomonadota</taxon>
        <taxon>Gammaproteobacteria</taxon>
        <taxon>Vibrionales</taxon>
        <taxon>Vibrionaceae</taxon>
        <taxon>Vibrio</taxon>
    </lineage>
</organism>
<dbReference type="PANTHER" id="PTHR46832">
    <property type="entry name" value="5'-METHYLTHIOADENOSINE/S-ADENOSYLHOMOCYSTEINE NUCLEOSIDASE"/>
    <property type="match status" value="1"/>
</dbReference>
<dbReference type="InterPro" id="IPR035994">
    <property type="entry name" value="Nucleoside_phosphorylase_sf"/>
</dbReference>
<gene>
    <name evidence="1" type="ORF">DYL72_07740</name>
</gene>
<dbReference type="InterPro" id="IPR000845">
    <property type="entry name" value="Nucleoside_phosphorylase_d"/>
</dbReference>
<dbReference type="SUPFAM" id="SSF52172">
    <property type="entry name" value="CheY-like"/>
    <property type="match status" value="1"/>
</dbReference>
<dbReference type="Pfam" id="PF01048">
    <property type="entry name" value="PNP_UDP_1"/>
    <property type="match status" value="1"/>
</dbReference>
<dbReference type="PANTHER" id="PTHR46832:SF1">
    <property type="entry name" value="5'-METHYLTHIOADENOSINE_S-ADENOSYLHOMOCYSTEINE NUCLEOSIDASE"/>
    <property type="match status" value="1"/>
</dbReference>
<dbReference type="GO" id="GO:0019284">
    <property type="term" value="P:L-methionine salvage from S-adenosylmethionine"/>
    <property type="evidence" value="ECO:0007669"/>
    <property type="project" value="TreeGrafter"/>
</dbReference>
<dbReference type="SUPFAM" id="SSF53167">
    <property type="entry name" value="Purine and uridine phosphorylases"/>
    <property type="match status" value="1"/>
</dbReference>
<dbReference type="GO" id="GO:0009116">
    <property type="term" value="P:nucleoside metabolic process"/>
    <property type="evidence" value="ECO:0007669"/>
    <property type="project" value="InterPro"/>
</dbReference>
<dbReference type="Proteomes" id="UP000256923">
    <property type="component" value="Chromosome 1"/>
</dbReference>
<sequence length="391" mass="43386">MKVLVVEDNPEKLSEIKDVLNGIGFDIKIKDCNSIISFSAEINKETFDLVVVDLVLPIFGETVLDKPQDVTSRMVEIIRDYDSKNYKTPVIAITQFSDSAESNFSNLNRHDINVITYEQGSEDWKKSFIRKIVSCIPKVTYDFIIVCALEKEAESYIEAGYTKPKTSIKFGLNCQDIMIDGHSGIIIVPPRMGLVNTSIVSARAIDLFEPKIICMSGICAGIEGKANIYDIVIPSQCDQHDAGKWSSEGFVPESYSIPLIHDTEVAINRIVKEKSFIDEISCDVLLQGSEMIDDSSSLDVKIYTATTSSGSSVIADETMLDHVTAQHRKKTAFEMESYALYEAARRSPLKPNYFSAKSVVDNGNTSKGDEYHRVAALISAKAVYGLIKELI</sequence>